<organism evidence="1 2">
    <name type="scientific">Dallia pectoralis</name>
    <name type="common">Alaska blackfish</name>
    <dbReference type="NCBI Taxonomy" id="75939"/>
    <lineage>
        <taxon>Eukaryota</taxon>
        <taxon>Metazoa</taxon>
        <taxon>Chordata</taxon>
        <taxon>Craniata</taxon>
        <taxon>Vertebrata</taxon>
        <taxon>Euteleostomi</taxon>
        <taxon>Actinopterygii</taxon>
        <taxon>Neopterygii</taxon>
        <taxon>Teleostei</taxon>
        <taxon>Protacanthopterygii</taxon>
        <taxon>Esociformes</taxon>
        <taxon>Umbridae</taxon>
        <taxon>Dallia</taxon>
    </lineage>
</organism>
<comment type="caution">
    <text evidence="1">The sequence shown here is derived from an EMBL/GenBank/DDBJ whole genome shotgun (WGS) entry which is preliminary data.</text>
</comment>
<evidence type="ECO:0000313" key="1">
    <source>
        <dbReference type="EMBL" id="KAJ8012257.1"/>
    </source>
</evidence>
<sequence>MSVSMFRPVFCTCCCLIPVALWCLVLCDVAIATASGIREARSVVTQVQPVDCVQSEWTPWTRCDVCKMKRYRHRKLTQPSQFGGTPCLFHGREVEACSISSRYDCTSEVPLCEGFSCTSTGRCVPMDLRCNGDDDCGDGSDEKGCQRVKKTCREEAQEYYGIENLAKGINILNSNLEGLVIDNRYYAGSCLPHYIQDDRFRKPYNLQQYTLETKGTYDFKLQSFQSYSEYVDYTRKERSSKTTVSIGFAIPGVAEFGFNYADSKYSKSEKKTSRVSGETHSFVRAKAELELSRYVLKSEDLMLHPEFLQRLRALPQSYDYGEYRQIYADYGTHYITEATLGGDYEYTIILNKKKLEKTDYSLEAYKNCVQVGLKVGANIEGVYVTVGVEGGGCDGLLNEMGEETSKGSMAEDFVTLVRGGDSESITALAAQKLPTPQLMKLWGEAVHYSPDFIRRTTRPISELVTSRDFSNANSLKKNLRRALADYLEENSSCRCAPCRNNGRAVLKGTRCECLCPSGYRGLGCEITPRTDIAIDGSWSCWGSWSPCTGRTKTRRRECTNPAPNDKGMVCRGLQEDATDCF</sequence>
<keyword evidence="2" id="KW-1185">Reference proteome</keyword>
<reference evidence="1" key="1">
    <citation type="submission" date="2021-05" db="EMBL/GenBank/DDBJ databases">
        <authorList>
            <person name="Pan Q."/>
            <person name="Jouanno E."/>
            <person name="Zahm M."/>
            <person name="Klopp C."/>
            <person name="Cabau C."/>
            <person name="Louis A."/>
            <person name="Berthelot C."/>
            <person name="Parey E."/>
            <person name="Roest Crollius H."/>
            <person name="Montfort J."/>
            <person name="Robinson-Rechavi M."/>
            <person name="Bouchez O."/>
            <person name="Lampietro C."/>
            <person name="Lopez Roques C."/>
            <person name="Donnadieu C."/>
            <person name="Postlethwait J."/>
            <person name="Bobe J."/>
            <person name="Dillon D."/>
            <person name="Chandos A."/>
            <person name="von Hippel F."/>
            <person name="Guiguen Y."/>
        </authorList>
    </citation>
    <scope>NUCLEOTIDE SEQUENCE</scope>
    <source>
        <tissue evidence="1">Blood</tissue>
    </source>
</reference>
<gene>
    <name evidence="1" type="ORF">DPEC_G00066800</name>
</gene>
<proteinExistence type="predicted"/>
<accession>A0ACC2H8M4</accession>
<dbReference type="Proteomes" id="UP001157502">
    <property type="component" value="Chromosome 5"/>
</dbReference>
<dbReference type="EMBL" id="CM055732">
    <property type="protein sequence ID" value="KAJ8012257.1"/>
    <property type="molecule type" value="Genomic_DNA"/>
</dbReference>
<name>A0ACC2H8M4_DALPE</name>
<protein>
    <submittedName>
        <fullName evidence="1">Uncharacterized protein</fullName>
    </submittedName>
</protein>
<evidence type="ECO:0000313" key="2">
    <source>
        <dbReference type="Proteomes" id="UP001157502"/>
    </source>
</evidence>